<dbReference type="SUPFAM" id="SSF88713">
    <property type="entry name" value="Glycoside hydrolase/deacetylase"/>
    <property type="match status" value="1"/>
</dbReference>
<dbReference type="EMBL" id="CP000084">
    <property type="protein sequence ID" value="AAZ21482.1"/>
    <property type="molecule type" value="Genomic_DNA"/>
</dbReference>
<dbReference type="Pfam" id="PF03746">
    <property type="entry name" value="LamB_YcsF"/>
    <property type="match status" value="1"/>
</dbReference>
<proteinExistence type="predicted"/>
<evidence type="ECO:0000313" key="1">
    <source>
        <dbReference type="EMBL" id="AAZ21482.1"/>
    </source>
</evidence>
<evidence type="ECO:0000313" key="2">
    <source>
        <dbReference type="Proteomes" id="UP000002528"/>
    </source>
</evidence>
<dbReference type="KEGG" id="pub:SAR11_0662"/>
<organism evidence="1 2">
    <name type="scientific">Pelagibacter ubique (strain HTCC1062)</name>
    <dbReference type="NCBI Taxonomy" id="335992"/>
    <lineage>
        <taxon>Bacteria</taxon>
        <taxon>Pseudomonadati</taxon>
        <taxon>Pseudomonadota</taxon>
        <taxon>Alphaproteobacteria</taxon>
        <taxon>Candidatus Pelagibacterales</taxon>
        <taxon>Candidatus Pelagibacteraceae</taxon>
        <taxon>Candidatus Pelagibacter</taxon>
    </lineage>
</organism>
<dbReference type="Proteomes" id="UP000002528">
    <property type="component" value="Chromosome"/>
</dbReference>
<dbReference type="PANTHER" id="PTHR30292">
    <property type="entry name" value="UNCHARACTERIZED PROTEIN YBGL-RELATED"/>
    <property type="match status" value="1"/>
</dbReference>
<dbReference type="PANTHER" id="PTHR30292:SF0">
    <property type="entry name" value="5-OXOPROLINASE SUBUNIT A"/>
    <property type="match status" value="1"/>
</dbReference>
<dbReference type="CDD" id="cd10787">
    <property type="entry name" value="LamB_YcsF_like"/>
    <property type="match status" value="1"/>
</dbReference>
<reference evidence="1 2" key="1">
    <citation type="journal article" date="2005" name="Science">
        <title>Genome streamlining in a cosmopolitan oceanic bacterium.</title>
        <authorList>
            <person name="Giovannoni S.J."/>
            <person name="Tripp H.J."/>
            <person name="Givan S."/>
            <person name="Podar M."/>
            <person name="Vergin K.L."/>
            <person name="Baptista D."/>
            <person name="Bibbs L."/>
            <person name="Eads J."/>
            <person name="Richardson T.H."/>
            <person name="Noordewier M."/>
            <person name="Rappe M.S."/>
            <person name="Short J.M."/>
            <person name="Carrington J.C."/>
            <person name="Mathur E.J."/>
        </authorList>
    </citation>
    <scope>NUCLEOTIDE SEQUENCE [LARGE SCALE GENOMIC DNA]</scope>
    <source>
        <strain evidence="1 2">HTCC1062</strain>
    </source>
</reference>
<dbReference type="OrthoDB" id="9773478at2"/>
<accession>Q4FMV7</accession>
<name>Q4FMV7_PELUB</name>
<dbReference type="AlphaFoldDB" id="Q4FMV7"/>
<dbReference type="NCBIfam" id="NF003816">
    <property type="entry name" value="PRK05406.1-5"/>
    <property type="match status" value="1"/>
</dbReference>
<sequence>MLYSRLKSMEININCDLGEKSKFHSIKNDPELLNIVNSANIACGYHAGDEKTMEMVIQISKKNGVSLGAHPSFNDPENFGRKRMNLSSLEIKKLIFDQYEILQKIAQKYNENVTHIKPHGALNNMACEDLELATTLAVAIKEINKDIIYLVPTGSQMEVAAKKNGLKIACEIFADRNYEDNGNLISRSKPNALITDPELAKNHVLSMVKNQAINCLSGKQIPCEIDSVCIHGDNESSLATAKSIRNNLVDNGLELKPLNKMDKFN</sequence>
<dbReference type="GO" id="GO:0005975">
    <property type="term" value="P:carbohydrate metabolic process"/>
    <property type="evidence" value="ECO:0007669"/>
    <property type="project" value="InterPro"/>
</dbReference>
<dbReference type="InterPro" id="IPR005501">
    <property type="entry name" value="LamB/YcsF/PxpA-like"/>
</dbReference>
<dbReference type="NCBIfam" id="NF003814">
    <property type="entry name" value="PRK05406.1-3"/>
    <property type="match status" value="1"/>
</dbReference>
<gene>
    <name evidence="1" type="primary">ybgL</name>
    <name evidence="1" type="ordered locus">SAR11_0662</name>
</gene>
<dbReference type="STRING" id="335992.SAR11_0662"/>
<protein>
    <submittedName>
        <fullName evidence="1">LamB/YcsF family</fullName>
    </submittedName>
</protein>
<keyword evidence="2" id="KW-1185">Reference proteome</keyword>
<dbReference type="Gene3D" id="3.20.20.370">
    <property type="entry name" value="Glycoside hydrolase/deacetylase"/>
    <property type="match status" value="1"/>
</dbReference>
<dbReference type="eggNOG" id="COG1540">
    <property type="taxonomic scope" value="Bacteria"/>
</dbReference>
<dbReference type="InterPro" id="IPR011330">
    <property type="entry name" value="Glyco_hydro/deAcase_b/a-brl"/>
</dbReference>
<dbReference type="HOGENOM" id="CLU_069535_0_0_5"/>